<evidence type="ECO:0000256" key="5">
    <source>
        <dbReference type="ARBA" id="ARBA00022679"/>
    </source>
</evidence>
<dbReference type="InterPro" id="IPR028207">
    <property type="entry name" value="DNA_pol_B_palm_palm"/>
</dbReference>
<dbReference type="STRING" id="5627.A0A1C7MCI1"/>
<dbReference type="InterPro" id="IPR010996">
    <property type="entry name" value="HHH_MUS81"/>
</dbReference>
<dbReference type="EC" id="2.7.7.7" evidence="3"/>
<name>A0A1C7MCI1_GRIFR</name>
<evidence type="ECO:0000256" key="7">
    <source>
        <dbReference type="ARBA" id="ARBA00022705"/>
    </source>
</evidence>
<accession>A0A1C7MCI1</accession>
<dbReference type="EMBL" id="LUGG01000005">
    <property type="protein sequence ID" value="OBZ74633.1"/>
    <property type="molecule type" value="Genomic_DNA"/>
</dbReference>
<keyword evidence="12" id="KW-0234">DNA repair</keyword>
<feature type="compositionally biased region" description="Polar residues" evidence="17">
    <location>
        <begin position="71"/>
        <end position="85"/>
    </location>
</feature>
<dbReference type="PROSITE" id="PS00522">
    <property type="entry name" value="DNA_POLYMERASE_X"/>
    <property type="match status" value="1"/>
</dbReference>
<evidence type="ECO:0000256" key="11">
    <source>
        <dbReference type="ARBA" id="ARBA00023125"/>
    </source>
</evidence>
<keyword evidence="5" id="KW-0808">Transferase</keyword>
<dbReference type="GO" id="GO:0016829">
    <property type="term" value="F:lyase activity"/>
    <property type="evidence" value="ECO:0007669"/>
    <property type="project" value="UniProtKB-KW"/>
</dbReference>
<keyword evidence="14" id="KW-0539">Nucleus</keyword>
<keyword evidence="10" id="KW-0239">DNA-directed DNA polymerase</keyword>
<dbReference type="InterPro" id="IPR037160">
    <property type="entry name" value="DNA_Pol_thumb_sf"/>
</dbReference>
<dbReference type="InterPro" id="IPR002054">
    <property type="entry name" value="DNA-dir_DNA_pol_X"/>
</dbReference>
<evidence type="ECO:0000313" key="20">
    <source>
        <dbReference type="Proteomes" id="UP000092993"/>
    </source>
</evidence>
<comment type="subcellular location">
    <subcellularLocation>
        <location evidence="1">Nucleus</location>
    </subcellularLocation>
</comment>
<dbReference type="PROSITE" id="PS50172">
    <property type="entry name" value="BRCT"/>
    <property type="match status" value="1"/>
</dbReference>
<evidence type="ECO:0000256" key="3">
    <source>
        <dbReference type="ARBA" id="ARBA00012417"/>
    </source>
</evidence>
<dbReference type="Gene3D" id="1.10.150.110">
    <property type="entry name" value="DNA polymerase beta, N-terminal domain-like"/>
    <property type="match status" value="1"/>
</dbReference>
<feature type="compositionally biased region" description="Basic and acidic residues" evidence="17">
    <location>
        <begin position="332"/>
        <end position="342"/>
    </location>
</feature>
<dbReference type="InterPro" id="IPR019843">
    <property type="entry name" value="DNA_pol-X_BS"/>
</dbReference>
<evidence type="ECO:0000256" key="9">
    <source>
        <dbReference type="ARBA" id="ARBA00022763"/>
    </source>
</evidence>
<dbReference type="InterPro" id="IPR022312">
    <property type="entry name" value="DNA_pol_X"/>
</dbReference>
<dbReference type="Gene3D" id="1.10.150.20">
    <property type="entry name" value="5' to 3' exonuclease, C-terminal subdomain"/>
    <property type="match status" value="1"/>
</dbReference>
<dbReference type="OrthoDB" id="205514at2759"/>
<feature type="domain" description="BRCT" evidence="18">
    <location>
        <begin position="353"/>
        <end position="440"/>
    </location>
</feature>
<keyword evidence="20" id="KW-1185">Reference proteome</keyword>
<dbReference type="GO" id="GO:0003887">
    <property type="term" value="F:DNA-directed DNA polymerase activity"/>
    <property type="evidence" value="ECO:0007669"/>
    <property type="project" value="UniProtKB-KW"/>
</dbReference>
<dbReference type="SUPFAM" id="SSF81301">
    <property type="entry name" value="Nucleotidyltransferase"/>
    <property type="match status" value="1"/>
</dbReference>
<dbReference type="PANTHER" id="PTHR11276">
    <property type="entry name" value="DNA POLYMERASE TYPE-X FAMILY MEMBER"/>
    <property type="match status" value="1"/>
</dbReference>
<feature type="compositionally biased region" description="Basic and acidic residues" evidence="17">
    <location>
        <begin position="30"/>
        <end position="43"/>
    </location>
</feature>
<feature type="region of interest" description="Disordered" evidence="17">
    <location>
        <begin position="332"/>
        <end position="352"/>
    </location>
</feature>
<evidence type="ECO:0000256" key="12">
    <source>
        <dbReference type="ARBA" id="ARBA00023204"/>
    </source>
</evidence>
<evidence type="ECO:0000256" key="6">
    <source>
        <dbReference type="ARBA" id="ARBA00022695"/>
    </source>
</evidence>
<dbReference type="Pfam" id="PF14792">
    <property type="entry name" value="DNA_pol_B_palm"/>
    <property type="match status" value="1"/>
</dbReference>
<evidence type="ECO:0000259" key="18">
    <source>
        <dbReference type="PROSITE" id="PS50172"/>
    </source>
</evidence>
<keyword evidence="11" id="KW-0238">DNA-binding</keyword>
<keyword evidence="8" id="KW-0479">Metal-binding</keyword>
<dbReference type="GO" id="GO:0006303">
    <property type="term" value="P:double-strand break repair via nonhomologous end joining"/>
    <property type="evidence" value="ECO:0007669"/>
    <property type="project" value="TreeGrafter"/>
</dbReference>
<feature type="region of interest" description="Disordered" evidence="17">
    <location>
        <begin position="168"/>
        <end position="190"/>
    </location>
</feature>
<dbReference type="PRINTS" id="PR00869">
    <property type="entry name" value="DNAPOLX"/>
</dbReference>
<feature type="compositionally biased region" description="Acidic residues" evidence="17">
    <location>
        <begin position="615"/>
        <end position="624"/>
    </location>
</feature>
<evidence type="ECO:0000256" key="4">
    <source>
        <dbReference type="ARBA" id="ARBA00022634"/>
    </source>
</evidence>
<evidence type="ECO:0000256" key="17">
    <source>
        <dbReference type="SAM" id="MobiDB-lite"/>
    </source>
</evidence>
<dbReference type="GO" id="GO:0006260">
    <property type="term" value="P:DNA replication"/>
    <property type="evidence" value="ECO:0007669"/>
    <property type="project" value="UniProtKB-KW"/>
</dbReference>
<dbReference type="InterPro" id="IPR043519">
    <property type="entry name" value="NT_sf"/>
</dbReference>
<evidence type="ECO:0000256" key="10">
    <source>
        <dbReference type="ARBA" id="ARBA00022932"/>
    </source>
</evidence>
<dbReference type="SUPFAM" id="SSF47802">
    <property type="entry name" value="DNA polymerase beta, N-terminal domain-like"/>
    <property type="match status" value="1"/>
</dbReference>
<dbReference type="Proteomes" id="UP000092993">
    <property type="component" value="Unassembled WGS sequence"/>
</dbReference>
<comment type="similarity">
    <text evidence="2">Belongs to the DNA polymerase type-X family.</text>
</comment>
<evidence type="ECO:0000256" key="14">
    <source>
        <dbReference type="ARBA" id="ARBA00023242"/>
    </source>
</evidence>
<dbReference type="Pfam" id="PF14716">
    <property type="entry name" value="HHH_8"/>
    <property type="match status" value="1"/>
</dbReference>
<feature type="region of interest" description="Disordered" evidence="17">
    <location>
        <begin position="129"/>
        <end position="149"/>
    </location>
</feature>
<reference evidence="19 20" key="1">
    <citation type="submission" date="2016-03" db="EMBL/GenBank/DDBJ databases">
        <title>Whole genome sequencing of Grifola frondosa 9006-11.</title>
        <authorList>
            <person name="Min B."/>
            <person name="Park H."/>
            <person name="Kim J.-G."/>
            <person name="Cho H."/>
            <person name="Oh Y.-L."/>
            <person name="Kong W.-S."/>
            <person name="Choi I.-G."/>
        </authorList>
    </citation>
    <scope>NUCLEOTIDE SEQUENCE [LARGE SCALE GENOMIC DNA]</scope>
    <source>
        <strain evidence="19 20">9006-11</strain>
    </source>
</reference>
<comment type="caution">
    <text evidence="19">The sequence shown here is derived from an EMBL/GenBank/DDBJ whole genome shotgun (WGS) entry which is preliminary data.</text>
</comment>
<proteinExistence type="inferred from homology"/>
<evidence type="ECO:0000256" key="1">
    <source>
        <dbReference type="ARBA" id="ARBA00004123"/>
    </source>
</evidence>
<keyword evidence="7" id="KW-0235">DNA replication</keyword>
<evidence type="ECO:0000256" key="2">
    <source>
        <dbReference type="ARBA" id="ARBA00008323"/>
    </source>
</evidence>
<dbReference type="GO" id="GO:0003677">
    <property type="term" value="F:DNA binding"/>
    <property type="evidence" value="ECO:0007669"/>
    <property type="project" value="UniProtKB-KW"/>
</dbReference>
<dbReference type="PRINTS" id="PR00870">
    <property type="entry name" value="DNAPOLXBETA"/>
</dbReference>
<feature type="region of interest" description="Disordered" evidence="17">
    <location>
        <begin position="1"/>
        <end position="20"/>
    </location>
</feature>
<feature type="region of interest" description="Disordered" evidence="17">
    <location>
        <begin position="611"/>
        <end position="645"/>
    </location>
</feature>
<evidence type="ECO:0000256" key="8">
    <source>
        <dbReference type="ARBA" id="ARBA00022723"/>
    </source>
</evidence>
<feature type="compositionally biased region" description="Basic and acidic residues" evidence="17">
    <location>
        <begin position="512"/>
        <end position="521"/>
    </location>
</feature>
<dbReference type="SMART" id="SM00483">
    <property type="entry name" value="POLXc"/>
    <property type="match status" value="1"/>
</dbReference>
<keyword evidence="6" id="KW-0548">Nucleotidyltransferase</keyword>
<evidence type="ECO:0000313" key="19">
    <source>
        <dbReference type="EMBL" id="OBZ74633.1"/>
    </source>
</evidence>
<evidence type="ECO:0000256" key="13">
    <source>
        <dbReference type="ARBA" id="ARBA00023239"/>
    </source>
</evidence>
<dbReference type="InterPro" id="IPR002008">
    <property type="entry name" value="DNA_pol_X_beta-like"/>
</dbReference>
<gene>
    <name evidence="19" type="primary">Poll</name>
    <name evidence="19" type="ORF">A0H81_05614</name>
</gene>
<dbReference type="InterPro" id="IPR001357">
    <property type="entry name" value="BRCT_dom"/>
</dbReference>
<dbReference type="PANTHER" id="PTHR11276:SF28">
    <property type="entry name" value="DNA POLYMERASE LAMBDA"/>
    <property type="match status" value="1"/>
</dbReference>
<sequence length="1004" mass="110031">MSEVSRHTQESFGALDAIMNLPEETSQELAELRARAARGERIPHPSHPSLPLMQDFNRDSVATAPAKESLPSPQAATDEPTSTSIRNELQLSRTEMLIEQHGSRLLQPGLLKSSVASGKRSATEALLEHAERTKKKKKRSSSSSVHDPVVRATRTKATTNMTLITEAGPSSSAHIEVPESSSSAPGVNCKGKSTSSISKMSQAISAVSVPSGPLDVDMRIVDAIANIHRNVGPSSDKHKTGPHADTSKPVQQGPKIRVTKSSNQVASGPKPIPQDKILKIPASESDTSSAQARIACNNNITTPAISEVLHASAPSASVPEVAVKVEDKKATASPLSKKEKGCRAGTSRGEKPTVQQYLKGRRIFYYGNDLRYAGVETRGRMDFIVEHGGTLVPKYDPAQITHIVTEADQLLFLSDIGLQSLDEIPDHIPTVEWSWVLSGLGRGGYKHPKEANIKGKVECDDSGEQSEDEEEMLAPMDWEYKHASFRDQLDADKLPWMKPGEIMPKVKGRKKQLIDKGDASRTEIVQDSGELSHISPFTHDKVPPRSATTGPPAGKQISPSSPIIPYPDDSRPGASTRNGEHSTAGKMQNTGFEPHSFSAVDPLAEFYARARAESDAEPCGDDESGPSIRSDTETDDEKDLPYKRRKVARGKVTRKGGFICDTKDGKKDGPCANQDVVDKLLELKKLHEAHATNEDHWRVYSYNKSLKGIRDYPKRIKSFDEARTIYGVGEKTARKIMEIIDKGTLDRIRFEKTEKTQVAMFFMGIYGVGPAIAENWYNAGCRTLEDVKAGKGGIKLTAAQSIGLEYYSDINTRMPRSEVEEIFNMIKPIALEIDPDLYIEVMGSFRRGRADCGDIDILITRPTADGRTHRENYDDLELIYRGYVARALTGCEANRSVGTLLASRGAALLYYTGDDGFNRSVRLKANRMGYSLNQRGLYGGVVRNPCNRRQKTNAGAPDPPPSVTISPTAEFSLSLGNIIASETEQEILAILNVPWQEPHERIRN</sequence>
<dbReference type="Pfam" id="PF14791">
    <property type="entry name" value="DNA_pol_B_thumb"/>
    <property type="match status" value="1"/>
</dbReference>
<dbReference type="InterPro" id="IPR027421">
    <property type="entry name" value="DNA_pol_lamdba_lyase_dom_sf"/>
</dbReference>
<dbReference type="Gene3D" id="3.30.460.10">
    <property type="entry name" value="Beta Polymerase, domain 2"/>
    <property type="match status" value="1"/>
</dbReference>
<dbReference type="Pfam" id="PF10391">
    <property type="entry name" value="DNA_pol_lambd_f"/>
    <property type="match status" value="1"/>
</dbReference>
<feature type="region of interest" description="Disordered" evidence="17">
    <location>
        <begin position="229"/>
        <end position="275"/>
    </location>
</feature>
<dbReference type="InterPro" id="IPR029398">
    <property type="entry name" value="PolB_thumb"/>
</dbReference>
<evidence type="ECO:0000256" key="16">
    <source>
        <dbReference type="PIRSR" id="PIRSR622312-50"/>
    </source>
</evidence>
<protein>
    <recommendedName>
        <fullName evidence="3">DNA-directed DNA polymerase</fullName>
        <ecNumber evidence="3">2.7.7.7</ecNumber>
    </recommendedName>
</protein>
<dbReference type="AlphaFoldDB" id="A0A1C7MCI1"/>
<feature type="active site" description="Nucleophile; Schiff-base intermediate with DNA; for 5'-dRP lyase activity" evidence="16">
    <location>
        <position position="735"/>
    </location>
</feature>
<dbReference type="SUPFAM" id="SSF81585">
    <property type="entry name" value="PsbU/PolX domain-like"/>
    <property type="match status" value="1"/>
</dbReference>
<dbReference type="CDD" id="cd00141">
    <property type="entry name" value="NT_POLXc"/>
    <property type="match status" value="1"/>
</dbReference>
<keyword evidence="9" id="KW-0227">DNA damage</keyword>
<keyword evidence="4" id="KW-0237">DNA synthesis</keyword>
<dbReference type="GO" id="GO:0005634">
    <property type="term" value="C:nucleus"/>
    <property type="evidence" value="ECO:0007669"/>
    <property type="project" value="UniProtKB-SubCell"/>
</dbReference>
<dbReference type="GO" id="GO:0046872">
    <property type="term" value="F:metal ion binding"/>
    <property type="evidence" value="ECO:0007669"/>
    <property type="project" value="UniProtKB-KW"/>
</dbReference>
<keyword evidence="13" id="KW-0456">Lyase</keyword>
<dbReference type="Gene3D" id="3.30.210.10">
    <property type="entry name" value="DNA polymerase, thumb domain"/>
    <property type="match status" value="1"/>
</dbReference>
<dbReference type="FunFam" id="1.10.150.20:FF:000010">
    <property type="entry name" value="DNA polymerase lambda"/>
    <property type="match status" value="1"/>
</dbReference>
<evidence type="ECO:0000256" key="15">
    <source>
        <dbReference type="ARBA" id="ARBA00049244"/>
    </source>
</evidence>
<comment type="catalytic activity">
    <reaction evidence="15">
        <text>DNA(n) + a 2'-deoxyribonucleoside 5'-triphosphate = DNA(n+1) + diphosphate</text>
        <dbReference type="Rhea" id="RHEA:22508"/>
        <dbReference type="Rhea" id="RHEA-COMP:17339"/>
        <dbReference type="Rhea" id="RHEA-COMP:17340"/>
        <dbReference type="ChEBI" id="CHEBI:33019"/>
        <dbReference type="ChEBI" id="CHEBI:61560"/>
        <dbReference type="ChEBI" id="CHEBI:173112"/>
        <dbReference type="EC" id="2.7.7.7"/>
    </reaction>
</comment>
<feature type="region of interest" description="Disordered" evidence="17">
    <location>
        <begin position="507"/>
        <end position="596"/>
    </location>
</feature>
<dbReference type="InterPro" id="IPR018944">
    <property type="entry name" value="DNA_pol_lambd_fingers_domain"/>
</dbReference>
<organism evidence="19 20">
    <name type="scientific">Grifola frondosa</name>
    <name type="common">Maitake</name>
    <name type="synonym">Polyporus frondosus</name>
    <dbReference type="NCBI Taxonomy" id="5627"/>
    <lineage>
        <taxon>Eukaryota</taxon>
        <taxon>Fungi</taxon>
        <taxon>Dikarya</taxon>
        <taxon>Basidiomycota</taxon>
        <taxon>Agaricomycotina</taxon>
        <taxon>Agaricomycetes</taxon>
        <taxon>Polyporales</taxon>
        <taxon>Grifolaceae</taxon>
        <taxon>Grifola</taxon>
    </lineage>
</organism>
<feature type="region of interest" description="Disordered" evidence="17">
    <location>
        <begin position="29"/>
        <end position="85"/>
    </location>
</feature>